<proteinExistence type="predicted"/>
<protein>
    <submittedName>
        <fullName evidence="1">Uncharacterized protein</fullName>
    </submittedName>
</protein>
<dbReference type="Proteomes" id="UP000479000">
    <property type="component" value="Unassembled WGS sequence"/>
</dbReference>
<gene>
    <name evidence="1" type="ORF">NTEN_LOCUS10417</name>
</gene>
<feature type="non-terminal residue" evidence="1">
    <location>
        <position position="88"/>
    </location>
</feature>
<evidence type="ECO:0000313" key="1">
    <source>
        <dbReference type="EMBL" id="CAB0004940.1"/>
    </source>
</evidence>
<sequence length="88" mass="9970">MIYFQEPQRTYVFKLNVSHETARASLGDGRLKLMLNLSLLVRFPRIPAGHYFSLQTTGGFTFLGVGHLMILWFCSGTNPGFYLSPLNN</sequence>
<dbReference type="EMBL" id="CADCXU010015622">
    <property type="protein sequence ID" value="CAB0004940.1"/>
    <property type="molecule type" value="Genomic_DNA"/>
</dbReference>
<organism evidence="1 2">
    <name type="scientific">Nesidiocoris tenuis</name>
    <dbReference type="NCBI Taxonomy" id="355587"/>
    <lineage>
        <taxon>Eukaryota</taxon>
        <taxon>Metazoa</taxon>
        <taxon>Ecdysozoa</taxon>
        <taxon>Arthropoda</taxon>
        <taxon>Hexapoda</taxon>
        <taxon>Insecta</taxon>
        <taxon>Pterygota</taxon>
        <taxon>Neoptera</taxon>
        <taxon>Paraneoptera</taxon>
        <taxon>Hemiptera</taxon>
        <taxon>Heteroptera</taxon>
        <taxon>Panheteroptera</taxon>
        <taxon>Cimicomorpha</taxon>
        <taxon>Miridae</taxon>
        <taxon>Dicyphina</taxon>
        <taxon>Nesidiocoris</taxon>
    </lineage>
</organism>
<keyword evidence="2" id="KW-1185">Reference proteome</keyword>
<accession>A0A6H5GPE6</accession>
<dbReference type="AlphaFoldDB" id="A0A6H5GPE6"/>
<name>A0A6H5GPE6_9HEMI</name>
<reference evidence="1 2" key="1">
    <citation type="submission" date="2020-02" db="EMBL/GenBank/DDBJ databases">
        <authorList>
            <person name="Ferguson B K."/>
        </authorList>
    </citation>
    <scope>NUCLEOTIDE SEQUENCE [LARGE SCALE GENOMIC DNA]</scope>
</reference>
<evidence type="ECO:0000313" key="2">
    <source>
        <dbReference type="Proteomes" id="UP000479000"/>
    </source>
</evidence>